<protein>
    <submittedName>
        <fullName evidence="1">Uncharacterized protein</fullName>
    </submittedName>
</protein>
<proteinExistence type="predicted"/>
<name>A0A0C1QNB9_9GAMM</name>
<dbReference type="AlphaFoldDB" id="A0A0C1QNB9"/>
<accession>A0A0C1QNB9</accession>
<dbReference type="EMBL" id="JWIC01000006">
    <property type="protein sequence ID" value="KID56557.1"/>
    <property type="molecule type" value="Genomic_DNA"/>
</dbReference>
<gene>
    <name evidence="1" type="ORF">JF50_11495</name>
</gene>
<dbReference type="Proteomes" id="UP000031327">
    <property type="component" value="Unassembled WGS sequence"/>
</dbReference>
<organism evidence="1 2">
    <name type="scientific">Pseudoalteromonas luteoviolacea</name>
    <dbReference type="NCBI Taxonomy" id="43657"/>
    <lineage>
        <taxon>Bacteria</taxon>
        <taxon>Pseudomonadati</taxon>
        <taxon>Pseudomonadota</taxon>
        <taxon>Gammaproteobacteria</taxon>
        <taxon>Alteromonadales</taxon>
        <taxon>Pseudoalteromonadaceae</taxon>
        <taxon>Pseudoalteromonas</taxon>
    </lineage>
</organism>
<comment type="caution">
    <text evidence="1">The sequence shown here is derived from an EMBL/GenBank/DDBJ whole genome shotgun (WGS) entry which is preliminary data.</text>
</comment>
<reference evidence="1 2" key="1">
    <citation type="submission" date="2014-12" db="EMBL/GenBank/DDBJ databases">
        <title>Draft Genome Sequence of Pseudoalteromonas luteoviolacea HI1.</title>
        <authorList>
            <person name="Asahina A.Y."/>
            <person name="Hadfield M.G."/>
        </authorList>
    </citation>
    <scope>NUCLEOTIDE SEQUENCE [LARGE SCALE GENOMIC DNA]</scope>
    <source>
        <strain evidence="1 2">HI1</strain>
    </source>
</reference>
<sequence>MLAMRRFPVQSLQRGAFIEIKRETQRLFDGLLIHIYKCIERLSLCIFKPRFVDWLGGSKTALPPPHQVFLVQ</sequence>
<evidence type="ECO:0000313" key="2">
    <source>
        <dbReference type="Proteomes" id="UP000031327"/>
    </source>
</evidence>
<evidence type="ECO:0000313" key="1">
    <source>
        <dbReference type="EMBL" id="KID56557.1"/>
    </source>
</evidence>